<evidence type="ECO:0000313" key="2">
    <source>
        <dbReference type="EMBL" id="GBO06961.1"/>
    </source>
</evidence>
<accession>A0A4Y2U4G6</accession>
<feature type="compositionally biased region" description="Basic and acidic residues" evidence="1">
    <location>
        <begin position="34"/>
        <end position="44"/>
    </location>
</feature>
<feature type="compositionally biased region" description="Acidic residues" evidence="1">
    <location>
        <begin position="12"/>
        <end position="33"/>
    </location>
</feature>
<evidence type="ECO:0000313" key="3">
    <source>
        <dbReference type="EMBL" id="GBO06970.1"/>
    </source>
</evidence>
<reference evidence="2 4" key="1">
    <citation type="journal article" date="2019" name="Sci. Rep.">
        <title>Orb-weaving spider Araneus ventricosus genome elucidates the spidroin gene catalogue.</title>
        <authorList>
            <person name="Kono N."/>
            <person name="Nakamura H."/>
            <person name="Ohtoshi R."/>
            <person name="Moran D.A.P."/>
            <person name="Shinohara A."/>
            <person name="Yoshida Y."/>
            <person name="Fujiwara M."/>
            <person name="Mori M."/>
            <person name="Tomita M."/>
            <person name="Arakawa K."/>
        </authorList>
    </citation>
    <scope>NUCLEOTIDE SEQUENCE [LARGE SCALE GENOMIC DNA]</scope>
</reference>
<name>A0A4Y2U4G6_ARAVE</name>
<organism evidence="2 4">
    <name type="scientific">Araneus ventricosus</name>
    <name type="common">Orbweaver spider</name>
    <name type="synonym">Epeira ventricosa</name>
    <dbReference type="NCBI Taxonomy" id="182803"/>
    <lineage>
        <taxon>Eukaryota</taxon>
        <taxon>Metazoa</taxon>
        <taxon>Ecdysozoa</taxon>
        <taxon>Arthropoda</taxon>
        <taxon>Chelicerata</taxon>
        <taxon>Arachnida</taxon>
        <taxon>Araneae</taxon>
        <taxon>Araneomorphae</taxon>
        <taxon>Entelegynae</taxon>
        <taxon>Araneoidea</taxon>
        <taxon>Araneidae</taxon>
        <taxon>Araneus</taxon>
    </lineage>
</organism>
<dbReference type="EMBL" id="BGPR01033124">
    <property type="protein sequence ID" value="GBO06961.1"/>
    <property type="molecule type" value="Genomic_DNA"/>
</dbReference>
<dbReference type="EMBL" id="BGPR01033127">
    <property type="protein sequence ID" value="GBO06970.1"/>
    <property type="molecule type" value="Genomic_DNA"/>
</dbReference>
<comment type="caution">
    <text evidence="2">The sequence shown here is derived from an EMBL/GenBank/DDBJ whole genome shotgun (WGS) entry which is preliminary data.</text>
</comment>
<feature type="region of interest" description="Disordered" evidence="1">
    <location>
        <begin position="1"/>
        <end position="62"/>
    </location>
</feature>
<proteinExistence type="predicted"/>
<dbReference type="AlphaFoldDB" id="A0A4Y2U4G6"/>
<evidence type="ECO:0000256" key="1">
    <source>
        <dbReference type="SAM" id="MobiDB-lite"/>
    </source>
</evidence>
<keyword evidence="4" id="KW-1185">Reference proteome</keyword>
<sequence>MERLRKLLAEVETAEDPDFGNEDNGSEDDLEEIFSDHESFCEHDTESEEDGGSGNGDVNNLELIESKEGIQWRKTAKYSLS</sequence>
<protein>
    <submittedName>
        <fullName evidence="2">Uncharacterized protein</fullName>
    </submittedName>
</protein>
<evidence type="ECO:0000313" key="4">
    <source>
        <dbReference type="Proteomes" id="UP000499080"/>
    </source>
</evidence>
<gene>
    <name evidence="3" type="ORF">AVEN_133195_1</name>
    <name evidence="2" type="ORF">AVEN_193704_1</name>
</gene>
<dbReference type="Proteomes" id="UP000499080">
    <property type="component" value="Unassembled WGS sequence"/>
</dbReference>